<evidence type="ECO:0000256" key="6">
    <source>
        <dbReference type="ARBA" id="ARBA00023125"/>
    </source>
</evidence>
<dbReference type="GO" id="GO:0016887">
    <property type="term" value="F:ATP hydrolysis activity"/>
    <property type="evidence" value="ECO:0007669"/>
    <property type="project" value="RHEA"/>
</dbReference>
<keyword evidence="1 9" id="KW-0963">Cytoplasm</keyword>
<dbReference type="SMART" id="SM00382">
    <property type="entry name" value="AAA"/>
    <property type="match status" value="1"/>
</dbReference>
<feature type="binding site" evidence="9">
    <location>
        <position position="68"/>
    </location>
    <ligand>
        <name>ATP</name>
        <dbReference type="ChEBI" id="CHEBI:30616"/>
    </ligand>
</feature>
<protein>
    <recommendedName>
        <fullName evidence="9">Holliday junction branch migration complex subunit RuvB</fullName>
        <ecNumber evidence="9">3.6.4.-</ecNumber>
    </recommendedName>
</protein>
<feature type="domain" description="AAA+ ATPase" evidence="10">
    <location>
        <begin position="54"/>
        <end position="185"/>
    </location>
</feature>
<dbReference type="SUPFAM" id="SSF46785">
    <property type="entry name" value="Winged helix' DNA-binding domain"/>
    <property type="match status" value="1"/>
</dbReference>
<comment type="subcellular location">
    <subcellularLocation>
        <location evidence="9">Cytoplasm</location>
    </subcellularLocation>
</comment>
<feature type="binding site" evidence="9">
    <location>
        <position position="318"/>
    </location>
    <ligand>
        <name>DNA</name>
        <dbReference type="ChEBI" id="CHEBI:16991"/>
    </ligand>
</feature>
<dbReference type="Pfam" id="PF05496">
    <property type="entry name" value="RuvB_N"/>
    <property type="match status" value="1"/>
</dbReference>
<feature type="binding site" evidence="9">
    <location>
        <position position="221"/>
    </location>
    <ligand>
        <name>ATP</name>
        <dbReference type="ChEBI" id="CHEBI:30616"/>
    </ligand>
</feature>
<dbReference type="CDD" id="cd00009">
    <property type="entry name" value="AAA"/>
    <property type="match status" value="1"/>
</dbReference>
<name>A0A2M8G1K9_9BACT</name>
<sequence>MLKKTKPKEEKYDEEDQSVDTLLRPNTWAEYIGQDHIKRNLRVIIDAAKKRGEPVDHLLFYGQAGLGKTTLARLVAREMASPMKTTSGPAIEKTGDLAAILSNLEPSDTLFIDEAHRLNRMIEEVLYPAMESRKLHIVIGKGAGARTVSIDLPPFTLIAATTRVNLLSEPLRSRFGAILRLDYYDEKDIERIIERSAKILGISITPEAIKTLAEAARFTPRVANRLLKRARDYSEVHKKPTIDAVVAEETLEMLEIDELGLEVHDRLLLSAIIDKFGGGPVGVGTLAAALNEDRGVIEEVYEPYLLKLGLIRRTPAGRVAEAVSYKHLGRKPKSELF</sequence>
<dbReference type="EC" id="3.6.4.-" evidence="9"/>
<evidence type="ECO:0000313" key="12">
    <source>
        <dbReference type="Proteomes" id="UP000229674"/>
    </source>
</evidence>
<dbReference type="InterPro" id="IPR008824">
    <property type="entry name" value="RuvB-like_N"/>
</dbReference>
<dbReference type="InterPro" id="IPR041445">
    <property type="entry name" value="AAA_lid_4"/>
</dbReference>
<feature type="binding site" evidence="9">
    <location>
        <position position="294"/>
    </location>
    <ligand>
        <name>DNA</name>
        <dbReference type="ChEBI" id="CHEBI:16991"/>
    </ligand>
</feature>
<accession>A0A2M8G1K9</accession>
<evidence type="ECO:0000256" key="3">
    <source>
        <dbReference type="ARBA" id="ARBA00022763"/>
    </source>
</evidence>
<dbReference type="NCBIfam" id="NF000868">
    <property type="entry name" value="PRK00080.1"/>
    <property type="match status" value="1"/>
</dbReference>
<keyword evidence="4 9" id="KW-0378">Hydrolase</keyword>
<feature type="binding site" evidence="9">
    <location>
        <position position="65"/>
    </location>
    <ligand>
        <name>ATP</name>
        <dbReference type="ChEBI" id="CHEBI:30616"/>
    </ligand>
</feature>
<dbReference type="Proteomes" id="UP000229674">
    <property type="component" value="Unassembled WGS sequence"/>
</dbReference>
<evidence type="ECO:0000256" key="1">
    <source>
        <dbReference type="ARBA" id="ARBA00022490"/>
    </source>
</evidence>
<dbReference type="GO" id="GO:0048476">
    <property type="term" value="C:Holliday junction resolvase complex"/>
    <property type="evidence" value="ECO:0007669"/>
    <property type="project" value="UniProtKB-UniRule"/>
</dbReference>
<evidence type="ECO:0000256" key="7">
    <source>
        <dbReference type="ARBA" id="ARBA00023172"/>
    </source>
</evidence>
<dbReference type="HAMAP" id="MF_00016">
    <property type="entry name" value="DNA_HJ_migration_RuvB"/>
    <property type="match status" value="1"/>
</dbReference>
<evidence type="ECO:0000259" key="10">
    <source>
        <dbReference type="SMART" id="SM00382"/>
    </source>
</evidence>
<comment type="function">
    <text evidence="9">The RuvA-RuvB-RuvC complex processes Holliday junction (HJ) DNA during genetic recombination and DNA repair, while the RuvA-RuvB complex plays an important role in the rescue of blocked DNA replication forks via replication fork reversal (RFR). RuvA specifically binds to HJ cruciform DNA, conferring on it an open structure. The RuvB hexamer acts as an ATP-dependent pump, pulling dsDNA into and through the RuvAB complex. RuvB forms 2 homohexamers on either side of HJ DNA bound by 1 or 2 RuvA tetramers; 4 subunits per hexamer contact DNA at a time. Coordinated motions by a converter formed by DNA-disengaged RuvB subunits stimulates ATP hydrolysis and nucleotide exchange. Immobilization of the converter enables RuvB to convert the ATP-contained energy into a lever motion, pulling 2 nucleotides of DNA out of the RuvA tetramer per ATP hydrolyzed, thus driving DNA branch migration. The RuvB motors rotate together with the DNA substrate, which together with the progressing nucleotide cycle form the mechanistic basis for DNA recombination by continuous HJ branch migration. Branch migration allows RuvC to scan DNA until it finds its consensus sequence, where it cleaves and resolves cruciform DNA.</text>
</comment>
<feature type="region of interest" description="Head domain (RuvB-H)" evidence="9">
    <location>
        <begin position="258"/>
        <end position="337"/>
    </location>
</feature>
<dbReference type="InterPro" id="IPR003593">
    <property type="entry name" value="AAA+_ATPase"/>
</dbReference>
<dbReference type="Pfam" id="PF05491">
    <property type="entry name" value="WHD_RuvB"/>
    <property type="match status" value="1"/>
</dbReference>
<feature type="binding site" evidence="9">
    <location>
        <position position="184"/>
    </location>
    <ligand>
        <name>ATP</name>
        <dbReference type="ChEBI" id="CHEBI:30616"/>
    </ligand>
</feature>
<reference evidence="12" key="1">
    <citation type="submission" date="2017-09" db="EMBL/GenBank/DDBJ databases">
        <title>Depth-based differentiation of microbial function through sediment-hosted aquifers and enrichment of novel symbionts in the deep terrestrial subsurface.</title>
        <authorList>
            <person name="Probst A.J."/>
            <person name="Ladd B."/>
            <person name="Jarett J.K."/>
            <person name="Geller-Mcgrath D.E."/>
            <person name="Sieber C.M.K."/>
            <person name="Emerson J.B."/>
            <person name="Anantharaman K."/>
            <person name="Thomas B.C."/>
            <person name="Malmstrom R."/>
            <person name="Stieglmeier M."/>
            <person name="Klingl A."/>
            <person name="Woyke T."/>
            <person name="Ryan C.M."/>
            <person name="Banfield J.F."/>
        </authorList>
    </citation>
    <scope>NUCLEOTIDE SEQUENCE [LARGE SCALE GENOMIC DNA]</scope>
</reference>
<dbReference type="InterPro" id="IPR027417">
    <property type="entry name" value="P-loop_NTPase"/>
</dbReference>
<feature type="binding site" evidence="9">
    <location>
        <position position="174"/>
    </location>
    <ligand>
        <name>ATP</name>
        <dbReference type="ChEBI" id="CHEBI:30616"/>
    </ligand>
</feature>
<dbReference type="EMBL" id="PFQX01000004">
    <property type="protein sequence ID" value="PJC65535.1"/>
    <property type="molecule type" value="Genomic_DNA"/>
</dbReference>
<dbReference type="InterPro" id="IPR004605">
    <property type="entry name" value="DNA_helicase_Holl-junc_RuvB"/>
</dbReference>
<feature type="binding site" evidence="9">
    <location>
        <position position="69"/>
    </location>
    <ligand>
        <name>ATP</name>
        <dbReference type="ChEBI" id="CHEBI:30616"/>
    </ligand>
</feature>
<dbReference type="GO" id="GO:0009378">
    <property type="term" value="F:four-way junction helicase activity"/>
    <property type="evidence" value="ECO:0007669"/>
    <property type="project" value="InterPro"/>
</dbReference>
<dbReference type="InterPro" id="IPR036388">
    <property type="entry name" value="WH-like_DNA-bd_sf"/>
</dbReference>
<dbReference type="AlphaFoldDB" id="A0A2M8G1K9"/>
<comment type="domain">
    <text evidence="9">Has 3 domains, the large (RuvB-L) and small ATPase (RuvB-S) domains and the C-terminal head (RuvB-H) domain. The head domain binds DNA, while the ATPase domains jointly bind ATP, ADP or are empty depending on the state of the subunit in the translocation cycle. During a single DNA translocation step the structure of each domain remains the same, but their relative positions change.</text>
</comment>
<gene>
    <name evidence="9" type="primary">ruvB</name>
    <name evidence="11" type="ORF">CO020_00090</name>
</gene>
<keyword evidence="6 9" id="KW-0238">DNA-binding</keyword>
<keyword evidence="11" id="KW-0347">Helicase</keyword>
<evidence type="ECO:0000256" key="5">
    <source>
        <dbReference type="ARBA" id="ARBA00022840"/>
    </source>
</evidence>
<evidence type="ECO:0000256" key="9">
    <source>
        <dbReference type="HAMAP-Rule" id="MF_00016"/>
    </source>
</evidence>
<comment type="caution">
    <text evidence="11">The sequence shown here is derived from an EMBL/GenBank/DDBJ whole genome shotgun (WGS) entry which is preliminary data.</text>
</comment>
<dbReference type="GO" id="GO:0000400">
    <property type="term" value="F:four-way junction DNA binding"/>
    <property type="evidence" value="ECO:0007669"/>
    <property type="project" value="UniProtKB-UniRule"/>
</dbReference>
<keyword evidence="2 9" id="KW-0547">Nucleotide-binding</keyword>
<feature type="binding site" evidence="9">
    <location>
        <position position="313"/>
    </location>
    <ligand>
        <name>DNA</name>
        <dbReference type="ChEBI" id="CHEBI:16991"/>
    </ligand>
</feature>
<dbReference type="GO" id="GO:0006310">
    <property type="term" value="P:DNA recombination"/>
    <property type="evidence" value="ECO:0007669"/>
    <property type="project" value="UniProtKB-UniRule"/>
</dbReference>
<dbReference type="Gene3D" id="1.10.10.10">
    <property type="entry name" value="Winged helix-like DNA-binding domain superfamily/Winged helix DNA-binding domain"/>
    <property type="match status" value="1"/>
</dbReference>
<comment type="caution">
    <text evidence="9">Lacks conserved residue(s) required for the propagation of feature annotation.</text>
</comment>
<evidence type="ECO:0000256" key="8">
    <source>
        <dbReference type="ARBA" id="ARBA00023204"/>
    </source>
</evidence>
<proteinExistence type="inferred from homology"/>
<dbReference type="GO" id="GO:0005524">
    <property type="term" value="F:ATP binding"/>
    <property type="evidence" value="ECO:0007669"/>
    <property type="project" value="UniProtKB-UniRule"/>
</dbReference>
<dbReference type="PANTHER" id="PTHR42848">
    <property type="match status" value="1"/>
</dbReference>
<feature type="binding site" evidence="9">
    <location>
        <position position="69"/>
    </location>
    <ligand>
        <name>Mg(2+)</name>
        <dbReference type="ChEBI" id="CHEBI:18420"/>
    </ligand>
</feature>
<dbReference type="Pfam" id="PF17864">
    <property type="entry name" value="AAA_lid_4"/>
    <property type="match status" value="1"/>
</dbReference>
<dbReference type="GO" id="GO:0005737">
    <property type="term" value="C:cytoplasm"/>
    <property type="evidence" value="ECO:0007669"/>
    <property type="project" value="UniProtKB-SubCell"/>
</dbReference>
<organism evidence="11 12">
    <name type="scientific">Candidatus Colwellbacteria bacterium CG_4_9_14_0_2_um_filter_50_12</name>
    <dbReference type="NCBI Taxonomy" id="1974538"/>
    <lineage>
        <taxon>Bacteria</taxon>
        <taxon>Candidatus Colwelliibacteriota</taxon>
    </lineage>
</organism>
<dbReference type="NCBIfam" id="TIGR00635">
    <property type="entry name" value="ruvB"/>
    <property type="match status" value="1"/>
</dbReference>
<evidence type="ECO:0000256" key="2">
    <source>
        <dbReference type="ARBA" id="ARBA00022741"/>
    </source>
</evidence>
<feature type="region of interest" description="Small ATPAse domain (RuvB-S)" evidence="9">
    <location>
        <begin position="185"/>
        <end position="255"/>
    </location>
</feature>
<keyword evidence="8 9" id="KW-0234">DNA repair</keyword>
<keyword evidence="3 9" id="KW-0227">DNA damage</keyword>
<dbReference type="InterPro" id="IPR036390">
    <property type="entry name" value="WH_DNA-bd_sf"/>
</dbReference>
<evidence type="ECO:0000313" key="11">
    <source>
        <dbReference type="EMBL" id="PJC65535.1"/>
    </source>
</evidence>
<feature type="binding site" evidence="9">
    <location>
        <position position="70"/>
    </location>
    <ligand>
        <name>ATP</name>
        <dbReference type="ChEBI" id="CHEBI:30616"/>
    </ligand>
</feature>
<keyword evidence="5 9" id="KW-0067">ATP-binding</keyword>
<comment type="similarity">
    <text evidence="9">Belongs to the RuvB family.</text>
</comment>
<feature type="binding site" evidence="9">
    <location>
        <position position="23"/>
    </location>
    <ligand>
        <name>ATP</name>
        <dbReference type="ChEBI" id="CHEBI:30616"/>
    </ligand>
</feature>
<keyword evidence="7 9" id="KW-0233">DNA recombination</keyword>
<dbReference type="InterPro" id="IPR008823">
    <property type="entry name" value="RuvB_wg_C"/>
</dbReference>
<dbReference type="GO" id="GO:0006281">
    <property type="term" value="P:DNA repair"/>
    <property type="evidence" value="ECO:0007669"/>
    <property type="project" value="UniProtKB-UniRule"/>
</dbReference>
<dbReference type="PANTHER" id="PTHR42848:SF1">
    <property type="entry name" value="HOLLIDAY JUNCTION BRANCH MIGRATION COMPLEX SUBUNIT RUVB"/>
    <property type="match status" value="1"/>
</dbReference>
<comment type="subunit">
    <text evidence="9">Homohexamer. Forms an RuvA(8)-RuvB(12)-Holliday junction (HJ) complex. HJ DNA is sandwiched between 2 RuvA tetramers; dsDNA enters through RuvA and exits via RuvB. An RuvB hexamer assembles on each DNA strand where it exits the tetramer. Each RuvB hexamer is contacted by two RuvA subunits (via domain III) on 2 adjacent RuvB subunits; this complex drives branch migration. In the full resolvosome a probable DNA-RuvA(4)-RuvB(12)-RuvC(2) complex forms which resolves the HJ.</text>
</comment>
<comment type="catalytic activity">
    <reaction evidence="9">
        <text>ATP + H2O = ADP + phosphate + H(+)</text>
        <dbReference type="Rhea" id="RHEA:13065"/>
        <dbReference type="ChEBI" id="CHEBI:15377"/>
        <dbReference type="ChEBI" id="CHEBI:15378"/>
        <dbReference type="ChEBI" id="CHEBI:30616"/>
        <dbReference type="ChEBI" id="CHEBI:43474"/>
        <dbReference type="ChEBI" id="CHEBI:456216"/>
    </reaction>
</comment>
<evidence type="ECO:0000256" key="4">
    <source>
        <dbReference type="ARBA" id="ARBA00022801"/>
    </source>
</evidence>
<dbReference type="Gene3D" id="3.40.50.300">
    <property type="entry name" value="P-loop containing nucleotide triphosphate hydrolases"/>
    <property type="match status" value="1"/>
</dbReference>
<dbReference type="Gene3D" id="1.10.8.60">
    <property type="match status" value="1"/>
</dbReference>
<dbReference type="SUPFAM" id="SSF52540">
    <property type="entry name" value="P-loop containing nucleoside triphosphate hydrolases"/>
    <property type="match status" value="1"/>
</dbReference>
<feature type="binding site" evidence="9">
    <location>
        <position position="24"/>
    </location>
    <ligand>
        <name>ATP</name>
        <dbReference type="ChEBI" id="CHEBI:30616"/>
    </ligand>
</feature>